<accession>A0A2R3J3S5</accession>
<reference evidence="1 2" key="1">
    <citation type="submission" date="2018-02" db="EMBL/GenBank/DDBJ databases">
        <title>FDA/CDC Antimicrobial Resistant Isolate Bank Genome Sequencing.</title>
        <authorList>
            <person name="Benahmed F.H."/>
            <person name="Lutgring J.D."/>
            <person name="Yoo B."/>
            <person name="Machado M."/>
            <person name="Brown A."/>
            <person name="McAllister G."/>
            <person name="Perry A."/>
            <person name="Halpin A.L."/>
            <person name="Vavikolanu K."/>
            <person name="Ott S."/>
            <person name="Zhao X."/>
            <person name="Tallon L.J."/>
            <person name="Sadzewicz L."/>
            <person name="Aluvathingal J."/>
            <person name="Nadendla S."/>
            <person name="Voskania-kordi A."/>
            <person name="Simonyan V."/>
            <person name="Patel J."/>
            <person name="Shawar R.M."/>
        </authorList>
    </citation>
    <scope>NUCLEOTIDE SEQUENCE [LARGE SCALE GENOMIC DNA]</scope>
    <source>
        <strain evidence="1 2">AR_0356</strain>
    </source>
</reference>
<organism evidence="1 2">
    <name type="scientific">Pseudomonas paraeruginosa</name>
    <dbReference type="NCBI Taxonomy" id="2994495"/>
    <lineage>
        <taxon>Bacteria</taxon>
        <taxon>Pseudomonadati</taxon>
        <taxon>Pseudomonadota</taxon>
        <taxon>Gammaproteobacteria</taxon>
        <taxon>Pseudomonadales</taxon>
        <taxon>Pseudomonadaceae</taxon>
        <taxon>Pseudomonas</taxon>
    </lineage>
</organism>
<dbReference type="EMBL" id="CP027169">
    <property type="protein sequence ID" value="AVK08834.1"/>
    <property type="molecule type" value="Genomic_DNA"/>
</dbReference>
<protein>
    <submittedName>
        <fullName evidence="1">Uncharacterized protein</fullName>
    </submittedName>
</protein>
<dbReference type="Proteomes" id="UP000238390">
    <property type="component" value="Chromosome"/>
</dbReference>
<dbReference type="RefSeq" id="WP_071535385.1">
    <property type="nucleotide sequence ID" value="NZ_CP020560.1"/>
</dbReference>
<evidence type="ECO:0000313" key="2">
    <source>
        <dbReference type="Proteomes" id="UP000238390"/>
    </source>
</evidence>
<name>A0A2R3J3S5_9PSED</name>
<proteinExistence type="predicted"/>
<dbReference type="AlphaFoldDB" id="A0A2R3J3S5"/>
<keyword evidence="2" id="KW-1185">Reference proteome</keyword>
<gene>
    <name evidence="1" type="ORF">CSB93_6054</name>
</gene>
<evidence type="ECO:0000313" key="1">
    <source>
        <dbReference type="EMBL" id="AVK08834.1"/>
    </source>
</evidence>
<dbReference type="GeneID" id="77222612"/>
<sequence length="77" mass="8781">MALYEDETKVRKTGKPEIYKKSLNIGIKPANPGIYKCDTCGFEDVINRECDKLPPCSKCRDNKRSNTWKLLVTATDK</sequence>